<organism evidence="2 3">
    <name type="scientific">Toxocara canis</name>
    <name type="common">Canine roundworm</name>
    <dbReference type="NCBI Taxonomy" id="6265"/>
    <lineage>
        <taxon>Eukaryota</taxon>
        <taxon>Metazoa</taxon>
        <taxon>Ecdysozoa</taxon>
        <taxon>Nematoda</taxon>
        <taxon>Chromadorea</taxon>
        <taxon>Rhabditida</taxon>
        <taxon>Spirurina</taxon>
        <taxon>Ascaridomorpha</taxon>
        <taxon>Ascaridoidea</taxon>
        <taxon>Toxocaridae</taxon>
        <taxon>Toxocara</taxon>
    </lineage>
</organism>
<dbReference type="Proteomes" id="UP000031036">
    <property type="component" value="Unassembled WGS sequence"/>
</dbReference>
<dbReference type="AlphaFoldDB" id="A0A0B2W4L2"/>
<sequence>MMRRPLMMMMIYSHNKLMGANGSRSTDDGSKGARCWSTSCRSRRFSNDEHYKPSGRPPVKPTRLEITKETGPVDPTLLSSTVLINSWKAPSTANMTPPITPISTDSSYSVEGFSLSQPTQETLMQIIRCFPFPTPTGSSENSPRCERKRQGKRAIVNEEASTTDATKPVERSKSLNAKKHIKASFTNVIRRKTEKLPGQFDGNGNSNASRSPPDANDVIRSRGALEKLAQVATKEEPQ</sequence>
<protein>
    <submittedName>
        <fullName evidence="2">Uncharacterized protein</fullName>
    </submittedName>
</protein>
<comment type="caution">
    <text evidence="2">The sequence shown here is derived from an EMBL/GenBank/DDBJ whole genome shotgun (WGS) entry which is preliminary data.</text>
</comment>
<evidence type="ECO:0000313" key="2">
    <source>
        <dbReference type="EMBL" id="KHN88609.1"/>
    </source>
</evidence>
<name>A0A0B2W4L2_TOXCA</name>
<evidence type="ECO:0000256" key="1">
    <source>
        <dbReference type="SAM" id="MobiDB-lite"/>
    </source>
</evidence>
<proteinExistence type="predicted"/>
<accession>A0A0B2W4L2</accession>
<feature type="region of interest" description="Disordered" evidence="1">
    <location>
        <begin position="133"/>
        <end position="218"/>
    </location>
</feature>
<keyword evidence="3" id="KW-1185">Reference proteome</keyword>
<dbReference type="EMBL" id="JPKZ01000201">
    <property type="protein sequence ID" value="KHN88609.1"/>
    <property type="molecule type" value="Genomic_DNA"/>
</dbReference>
<reference evidence="2 3" key="1">
    <citation type="submission" date="2014-11" db="EMBL/GenBank/DDBJ databases">
        <title>Genetic blueprint of the zoonotic pathogen Toxocara canis.</title>
        <authorList>
            <person name="Zhu X.-Q."/>
            <person name="Korhonen P.K."/>
            <person name="Cai H."/>
            <person name="Young N.D."/>
            <person name="Nejsum P."/>
            <person name="von Samson-Himmelstjerna G."/>
            <person name="Boag P.R."/>
            <person name="Tan P."/>
            <person name="Li Q."/>
            <person name="Min J."/>
            <person name="Yang Y."/>
            <person name="Wang X."/>
            <person name="Fang X."/>
            <person name="Hall R.S."/>
            <person name="Hofmann A."/>
            <person name="Sternberg P.W."/>
            <person name="Jex A.R."/>
            <person name="Gasser R.B."/>
        </authorList>
    </citation>
    <scope>NUCLEOTIDE SEQUENCE [LARGE SCALE GENOMIC DNA]</scope>
    <source>
        <strain evidence="2">PN_DK_2014</strain>
    </source>
</reference>
<evidence type="ECO:0000313" key="3">
    <source>
        <dbReference type="Proteomes" id="UP000031036"/>
    </source>
</evidence>
<dbReference type="OrthoDB" id="10620704at2759"/>
<gene>
    <name evidence="2" type="ORF">Tcan_06679</name>
</gene>